<evidence type="ECO:0000256" key="8">
    <source>
        <dbReference type="SAM" id="Coils"/>
    </source>
</evidence>
<evidence type="ECO:0000256" key="5">
    <source>
        <dbReference type="ARBA" id="ARBA00022679"/>
    </source>
</evidence>
<accession>A0A8T3AT98</accession>
<feature type="region of interest" description="Disordered" evidence="9">
    <location>
        <begin position="480"/>
        <end position="499"/>
    </location>
</feature>
<dbReference type="SMR" id="A0A8T3AT98"/>
<dbReference type="PROSITE" id="PS50082">
    <property type="entry name" value="WD_REPEATS_2"/>
    <property type="match status" value="2"/>
</dbReference>
<keyword evidence="5" id="KW-0808">Transferase</keyword>
<name>A0A8T3AT98_DENNO</name>
<feature type="compositionally biased region" description="Basic and acidic residues" evidence="9">
    <location>
        <begin position="480"/>
        <end position="489"/>
    </location>
</feature>
<dbReference type="Pfam" id="PF23654">
    <property type="entry name" value="ARM_LIN_2nd"/>
    <property type="match status" value="1"/>
</dbReference>
<comment type="pathway">
    <text evidence="2">Protein modification; protein ubiquitination.</text>
</comment>
<keyword evidence="8" id="KW-0175">Coiled coil</keyword>
<evidence type="ECO:0000256" key="7">
    <source>
        <dbReference type="PROSITE-ProRule" id="PRU00221"/>
    </source>
</evidence>
<evidence type="ECO:0000256" key="4">
    <source>
        <dbReference type="ARBA" id="ARBA00022574"/>
    </source>
</evidence>
<protein>
    <recommendedName>
        <fullName evidence="3">RING-type E3 ubiquitin transferase</fullName>
        <ecNumber evidence="3">2.3.2.27</ecNumber>
    </recommendedName>
</protein>
<feature type="repeat" description="WD" evidence="7">
    <location>
        <begin position="1452"/>
        <end position="1483"/>
    </location>
</feature>
<dbReference type="GO" id="GO:0016567">
    <property type="term" value="P:protein ubiquitination"/>
    <property type="evidence" value="ECO:0007669"/>
    <property type="project" value="InterPro"/>
</dbReference>
<dbReference type="Gene3D" id="2.130.10.10">
    <property type="entry name" value="YVTN repeat-like/Quinoprotein amine dehydrogenase"/>
    <property type="match status" value="2"/>
</dbReference>
<evidence type="ECO:0000256" key="1">
    <source>
        <dbReference type="ARBA" id="ARBA00000900"/>
    </source>
</evidence>
<dbReference type="PANTHER" id="PTHR47446:SF3">
    <property type="entry name" value="RING-TYPE E3 UBIQUITIN TRANSFERASE"/>
    <property type="match status" value="1"/>
</dbReference>
<dbReference type="InterPro" id="IPR011989">
    <property type="entry name" value="ARM-like"/>
</dbReference>
<evidence type="ECO:0000256" key="9">
    <source>
        <dbReference type="SAM" id="MobiDB-lite"/>
    </source>
</evidence>
<dbReference type="InterPro" id="IPR015943">
    <property type="entry name" value="WD40/YVTN_repeat-like_dom_sf"/>
</dbReference>
<evidence type="ECO:0000259" key="10">
    <source>
        <dbReference type="PROSITE" id="PS51698"/>
    </source>
</evidence>
<gene>
    <name evidence="11" type="ORF">KFK09_020221</name>
</gene>
<dbReference type="SMART" id="SM00320">
    <property type="entry name" value="WD40"/>
    <property type="match status" value="4"/>
</dbReference>
<dbReference type="InterPro" id="IPR052858">
    <property type="entry name" value="E3_ubiquitin-ligase_LIN"/>
</dbReference>
<dbReference type="PRINTS" id="PR00320">
    <property type="entry name" value="GPROTEINBRPT"/>
</dbReference>
<evidence type="ECO:0000256" key="6">
    <source>
        <dbReference type="ARBA" id="ARBA00022737"/>
    </source>
</evidence>
<feature type="region of interest" description="Disordered" evidence="9">
    <location>
        <begin position="550"/>
        <end position="579"/>
    </location>
</feature>
<dbReference type="InterPro" id="IPR045210">
    <property type="entry name" value="RING-Ubox_PUB"/>
</dbReference>
<dbReference type="EMBL" id="JAGYWB010000014">
    <property type="protein sequence ID" value="KAI0499318.1"/>
    <property type="molecule type" value="Genomic_DNA"/>
</dbReference>
<proteinExistence type="predicted"/>
<dbReference type="Pfam" id="PF00400">
    <property type="entry name" value="WD40"/>
    <property type="match status" value="3"/>
</dbReference>
<dbReference type="InterPro" id="IPR055566">
    <property type="entry name" value="ARM_LIN"/>
</dbReference>
<dbReference type="InterPro" id="IPR001680">
    <property type="entry name" value="WD40_rpt"/>
</dbReference>
<dbReference type="Proteomes" id="UP000829196">
    <property type="component" value="Unassembled WGS sequence"/>
</dbReference>
<dbReference type="GO" id="GO:0061630">
    <property type="term" value="F:ubiquitin protein ligase activity"/>
    <property type="evidence" value="ECO:0007669"/>
    <property type="project" value="UniProtKB-EC"/>
</dbReference>
<dbReference type="CDD" id="cd16664">
    <property type="entry name" value="RING-Ubox_PUB"/>
    <property type="match status" value="1"/>
</dbReference>
<evidence type="ECO:0000256" key="2">
    <source>
        <dbReference type="ARBA" id="ARBA00004906"/>
    </source>
</evidence>
<dbReference type="OrthoDB" id="6252103at2759"/>
<organism evidence="11 12">
    <name type="scientific">Dendrobium nobile</name>
    <name type="common">Orchid</name>
    <dbReference type="NCBI Taxonomy" id="94219"/>
    <lineage>
        <taxon>Eukaryota</taxon>
        <taxon>Viridiplantae</taxon>
        <taxon>Streptophyta</taxon>
        <taxon>Embryophyta</taxon>
        <taxon>Tracheophyta</taxon>
        <taxon>Spermatophyta</taxon>
        <taxon>Magnoliopsida</taxon>
        <taxon>Liliopsida</taxon>
        <taxon>Asparagales</taxon>
        <taxon>Orchidaceae</taxon>
        <taxon>Epidendroideae</taxon>
        <taxon>Malaxideae</taxon>
        <taxon>Dendrobiinae</taxon>
        <taxon>Dendrobium</taxon>
    </lineage>
</organism>
<feature type="domain" description="U-box" evidence="10">
    <location>
        <begin position="716"/>
        <end position="791"/>
    </location>
</feature>
<keyword evidence="12" id="KW-1185">Reference proteome</keyword>
<dbReference type="InterPro" id="IPR056512">
    <property type="entry name" value="LIN_N"/>
</dbReference>
<dbReference type="Gene3D" id="3.30.40.10">
    <property type="entry name" value="Zinc/RING finger domain, C3HC4 (zinc finger)"/>
    <property type="match status" value="1"/>
</dbReference>
<evidence type="ECO:0000313" key="11">
    <source>
        <dbReference type="EMBL" id="KAI0499318.1"/>
    </source>
</evidence>
<dbReference type="InterPro" id="IPR003613">
    <property type="entry name" value="Ubox_domain"/>
</dbReference>
<keyword evidence="4 7" id="KW-0853">WD repeat</keyword>
<dbReference type="InterPro" id="IPR056514">
    <property type="entry name" value="ARM_LIN_2nd"/>
</dbReference>
<dbReference type="Gene3D" id="1.25.10.10">
    <property type="entry name" value="Leucine-rich Repeat Variant"/>
    <property type="match status" value="1"/>
</dbReference>
<dbReference type="InterPro" id="IPR016024">
    <property type="entry name" value="ARM-type_fold"/>
</dbReference>
<dbReference type="InterPro" id="IPR036322">
    <property type="entry name" value="WD40_repeat_dom_sf"/>
</dbReference>
<dbReference type="Pfam" id="PF23568">
    <property type="entry name" value="ARM_LIN"/>
    <property type="match status" value="1"/>
</dbReference>
<dbReference type="Pfam" id="PF23628">
    <property type="entry name" value="ARM_LIN_C"/>
    <property type="match status" value="1"/>
</dbReference>
<comment type="caution">
    <text evidence="11">The sequence shown here is derived from an EMBL/GenBank/DDBJ whole genome shotgun (WGS) entry which is preliminary data.</text>
</comment>
<dbReference type="SUPFAM" id="SSF48371">
    <property type="entry name" value="ARM repeat"/>
    <property type="match status" value="1"/>
</dbReference>
<evidence type="ECO:0000313" key="12">
    <source>
        <dbReference type="Proteomes" id="UP000829196"/>
    </source>
</evidence>
<keyword evidence="6" id="KW-0677">Repeat</keyword>
<dbReference type="SUPFAM" id="SSF50978">
    <property type="entry name" value="WD40 repeat-like"/>
    <property type="match status" value="1"/>
</dbReference>
<dbReference type="PROSITE" id="PS51698">
    <property type="entry name" value="U_BOX"/>
    <property type="match status" value="1"/>
</dbReference>
<dbReference type="SMART" id="SM00504">
    <property type="entry name" value="Ubox"/>
    <property type="match status" value="1"/>
</dbReference>
<feature type="coiled-coil region" evidence="8">
    <location>
        <begin position="54"/>
        <end position="81"/>
    </location>
</feature>
<dbReference type="Pfam" id="PF04564">
    <property type="entry name" value="U-box"/>
    <property type="match status" value="1"/>
</dbReference>
<dbReference type="PANTHER" id="PTHR47446">
    <property type="entry name" value="RING-TYPE E3 UBIQUITIN TRANSFERASE"/>
    <property type="match status" value="1"/>
</dbReference>
<dbReference type="SUPFAM" id="SSF57850">
    <property type="entry name" value="RING/U-box"/>
    <property type="match status" value="1"/>
</dbReference>
<comment type="catalytic activity">
    <reaction evidence="1">
        <text>S-ubiquitinyl-[E2 ubiquitin-conjugating enzyme]-L-cysteine + [acceptor protein]-L-lysine = [E2 ubiquitin-conjugating enzyme]-L-cysteine + N(6)-ubiquitinyl-[acceptor protein]-L-lysine.</text>
        <dbReference type="EC" id="2.3.2.27"/>
    </reaction>
</comment>
<feature type="repeat" description="WD" evidence="7">
    <location>
        <begin position="1668"/>
        <end position="1695"/>
    </location>
</feature>
<reference evidence="11" key="1">
    <citation type="journal article" date="2022" name="Front. Genet.">
        <title>Chromosome-Scale Assembly of the Dendrobium nobile Genome Provides Insights Into the Molecular Mechanism of the Biosynthesis of the Medicinal Active Ingredient of Dendrobium.</title>
        <authorList>
            <person name="Xu Q."/>
            <person name="Niu S.-C."/>
            <person name="Li K.-L."/>
            <person name="Zheng P.-J."/>
            <person name="Zhang X.-J."/>
            <person name="Jia Y."/>
            <person name="Liu Y."/>
            <person name="Niu Y.-X."/>
            <person name="Yu L.-H."/>
            <person name="Chen D.-F."/>
            <person name="Zhang G.-Q."/>
        </authorList>
    </citation>
    <scope>NUCLEOTIDE SEQUENCE</scope>
    <source>
        <tissue evidence="11">Leaf</tissue>
    </source>
</reference>
<dbReference type="EC" id="2.3.2.27" evidence="3"/>
<evidence type="ECO:0000256" key="3">
    <source>
        <dbReference type="ARBA" id="ARBA00012483"/>
    </source>
</evidence>
<dbReference type="InterPro" id="IPR013083">
    <property type="entry name" value="Znf_RING/FYVE/PHD"/>
</dbReference>
<dbReference type="PROSITE" id="PS50294">
    <property type="entry name" value="WD_REPEATS_REGION"/>
    <property type="match status" value="1"/>
</dbReference>
<dbReference type="InterPro" id="IPR020472">
    <property type="entry name" value="WD40_PAC1"/>
</dbReference>
<sequence length="1695" mass="187645">MYNQFSRNFGSGQVVIQQVMIEELTLEGGNDDLAIGRADQLNDIRKSARFEERENLLKIKISDLRREKEKGKEENLVLEAAERFLSDAIVGESVDLVTLISHFFRENKIRRDNVSFPHSDACALAIFKFAGSHSRTPSQAGSSALSSLFLHLRPELRKSTFPSPTMPRKQKIPVEAKDLTRFLNSTVGSFVLDRLLDRDRRLRHKEDCAERLAAAASAGNEVGYADQAVLANLDWGIDALEDAIATSNHEAKLARLDHAERMLQVCAMLDPVGSTAGVPNSYLCAWAHLHLACLSRLRDNAAVSRAATLHALEMFDVEPFFARTDFAPDLWESMFLPHMASIVGWYSEARHRIVMEVIPDAADLSMTTADFGEQLFNESVVAAVRPDQAENLRELEMEYGESLDRSTRVYAKYYKEILSHESPEMQTSTGRKGMPALPPIAEPPVTPQHEVSRSIPDFVKFGPILPKSAGFAFGKRDAGGRVGSSHDRMGAVPDSSQEHNNFNRQTLKEDFPEENYDTSDFDGSFANVDFDFPTLKKLSSENMISMADKGSITKVRSPKKDQFVSAKNSSLESPRAPRLSLPKSLEFSKKELEQPVHGAANKISSSAHKKFASVDHQLKASSPRSSPVRLQRKAEQRAIHISSLSSTLSPSFGSISDESDDDLEIRSCSNSPCRVVKSLTSLTTNIHLSAPSLHSKAEEVNTINSSSVEKAMQRTKSPKDFVCPITGHLFNDPVTLETGQTYERKAIQEWLKRGNTTCPITRQSLSSNVLPKTNYVLKRLITTWMEQNPDIALEFSYMETPTASPRPVFSKEQLLESNTTIDLECPLSLSRPNIMKNEKRSKRFMRGPSTSPRSVISQAASETVMNALKTYASCLCTSEDLQECEAAVLKIARLWKESKSNTGVQAFLSSPTILNGFLEILSASTNRESLRASVYILSELILADESIAEILSNVDSDFDCLSALLLNGLAESAVLICQLRPTFSQISGHDIVQSLVQVIMSKGEHVDDFSCAMEPKNAAISLLEQLLSGGDETNRSINASFVISANGLPALIKCLDQMEGRASVVSILVSCMNADKRCRNLIAGRADLSPVLELFHAGNDNTRSVCIDFISNIVCLKRRTFCNQILQIIKDEGAFSSMHSFLVYLQMAPIEQQPLVASLLLQLDLLVEPRKTSIYRDEAIDSIIEALKTKDFPLCQIIALETLFSLTGRLNASGEPITEAWLLKIAGVYQLNSILEDEEEDGISIDVVEANVEEEAKAMSIWERRVAFVLCNHENGAIFKALEECLMSKSMEMTKSCLVIATWLIHILNILPDTGVRVIASRCLLDHLLDILESSKSMEEKVLATLALKNLFSDPDLDKGVVAYAKRIYKPLKKLKRYSSLVAETLKEIMNLPSVDTSEFWSCAELFEIDSSFNGEVLSLVHSRGRLFSSHSDGTIKVWDVGKRGWQLIQEVQGHLKAVTGLHIPLSSDRLYSCSLDKTIRVWTTEPEIHSLQVYDMKEPVHCLTANASILCFSSQGSSAKISNWIGVPKQVNVSKNVKCMAMTNESLYCGCTGYSIQEVDLKRYTSNTFYSGTRKLLGKQTIHALCIQDGVLFAGGSSVDGIAGKVFSLTTKTAIGSFMTNSDIHSIAVNDDFVFTGTKNGFIEVWMKDRLIRIGYLKVGNTGNTKVTSLVSDSEGEMLFSGSSDGKIKVWTLD</sequence>